<dbReference type="GeneID" id="92367574"/>
<keyword evidence="1" id="KW-0732">Signal</keyword>
<name>A0A1J4MZ08_9CRYT</name>
<keyword evidence="3" id="KW-1185">Reference proteome</keyword>
<reference evidence="2 3" key="1">
    <citation type="submission" date="2016-10" db="EMBL/GenBank/DDBJ databases">
        <title>Reductive evolution of mitochondrial metabolism and differential evolution of invasion-related proteins in Cryptosporidium.</title>
        <authorList>
            <person name="Liu S."/>
            <person name="Roellig D.M."/>
            <person name="Guo Y."/>
            <person name="Li N."/>
            <person name="Frace M.A."/>
            <person name="Tang K."/>
            <person name="Zhang L."/>
            <person name="Feng Y."/>
            <person name="Xiao L."/>
        </authorList>
    </citation>
    <scope>NUCLEOTIDE SEQUENCE [LARGE SCALE GENOMIC DNA]</scope>
    <source>
        <strain evidence="2">30847</strain>
    </source>
</reference>
<dbReference type="AlphaFoldDB" id="A0A1J4MZ08"/>
<proteinExistence type="predicted"/>
<comment type="caution">
    <text evidence="2">The sequence shown here is derived from an EMBL/GenBank/DDBJ whole genome shotgun (WGS) entry which is preliminary data.</text>
</comment>
<feature type="chain" id="PRO_5012927192" evidence="1">
    <location>
        <begin position="22"/>
        <end position="583"/>
    </location>
</feature>
<evidence type="ECO:0000313" key="3">
    <source>
        <dbReference type="Proteomes" id="UP000186804"/>
    </source>
</evidence>
<organism evidence="2 3">
    <name type="scientific">Cryptosporidium andersoni</name>
    <dbReference type="NCBI Taxonomy" id="117008"/>
    <lineage>
        <taxon>Eukaryota</taxon>
        <taxon>Sar</taxon>
        <taxon>Alveolata</taxon>
        <taxon>Apicomplexa</taxon>
        <taxon>Conoidasida</taxon>
        <taxon>Coccidia</taxon>
        <taxon>Eucoccidiorida</taxon>
        <taxon>Eimeriorina</taxon>
        <taxon>Cryptosporidiidae</taxon>
        <taxon>Cryptosporidium</taxon>
    </lineage>
</organism>
<protein>
    <submittedName>
        <fullName evidence="2">Uncharacterized protein</fullName>
    </submittedName>
</protein>
<dbReference type="OrthoDB" id="10295412at2759"/>
<gene>
    <name evidence="2" type="ORF">cand_033900</name>
</gene>
<feature type="signal peptide" evidence="1">
    <location>
        <begin position="1"/>
        <end position="21"/>
    </location>
</feature>
<evidence type="ECO:0000256" key="1">
    <source>
        <dbReference type="SAM" id="SignalP"/>
    </source>
</evidence>
<accession>A0A1J4MZ08</accession>
<dbReference type="RefSeq" id="XP_067070178.1">
    <property type="nucleotide sequence ID" value="XM_067213616.1"/>
</dbReference>
<evidence type="ECO:0000313" key="2">
    <source>
        <dbReference type="EMBL" id="OII78332.1"/>
    </source>
</evidence>
<dbReference type="VEuPathDB" id="CryptoDB:cand_033900"/>
<sequence length="583" mass="66183">MYENCWVILFVVFSSINSVYSARLDTAEKVTGYCKLYNVEDSCTDLAVHIQNPIKSGFSIDIKTKFFEESLNSKVKEISPTVIPIMKKFKSDTPFKSNKLQRNLYLRDSEYYINMNNNNFANYTTLDKIENNKTNNYTNDGYNLKELIEYFKIYNSTIDDHPLNLLDTNTSNNIDIFIATNKPNYILPFDILANPIHSKIYNIYKGAMIKLGKESMVNETQNIVAISIPDVSDISKLSELKTQVENLSRIPVEVDVNVSMNKYSNETFNIKEFNNSDIDLEKTTRYLKTEFNIKDKFTDRQKVDTDKSIRDEPVAVILSNQSIINKNMDKSLNLSSVGSFESDNNGIYSEDPTLSFYIMSLDNSVRYLLHLRRSNIKLINDVLNKKSPFISHKITGNKLPLLTQAVLLSSSIKSDGIIDASIRPYSTKDNQTQKIKVNKHNSSVVVDSICDFNIPQDFEFNYGDNVEIVLGQNSITLYATIKINGLHKLTNGTSIPSQLITTLAVSAIGVTDAILISICCGPDIPFPKYTILTLDQFHPMNLYQVPSYNVTHISQQSTLWSKILSVFTGRGETKEIGQIEEYI</sequence>
<dbReference type="Proteomes" id="UP000186804">
    <property type="component" value="Unassembled WGS sequence"/>
</dbReference>
<dbReference type="EMBL" id="LRBS01000002">
    <property type="protein sequence ID" value="OII78332.1"/>
    <property type="molecule type" value="Genomic_DNA"/>
</dbReference>